<gene>
    <name evidence="2" type="ORF">G4L40_08575</name>
</gene>
<feature type="transmembrane region" description="Helical" evidence="1">
    <location>
        <begin position="81"/>
        <end position="99"/>
    </location>
</feature>
<dbReference type="RefSeq" id="WP_166236793.1">
    <property type="nucleotide sequence ID" value="NZ_JAAJBV010000005.1"/>
</dbReference>
<proteinExistence type="predicted"/>
<keyword evidence="1" id="KW-0812">Transmembrane</keyword>
<feature type="transmembrane region" description="Helical" evidence="1">
    <location>
        <begin position="225"/>
        <end position="251"/>
    </location>
</feature>
<sequence length="263" mass="30830">MSQTSTCLNCNNQVSGNFCNNCGQKTDIHRITFKHFIAHDVLHGLFHVEKGMLFTAKESLTRPGKAALDYIEGKRIRYYNVFYFILLLIGLNLFLSNYYDKLSEIYIGQTFAEESNVTGKKFEHFFTDYAKILIFSFVPLFAVNSFLLFRKRRLNFSEHFIIAGITFLGILLIITADSIVSLLDFTKYFDSVSGYFSFFTSFAVLFFPIFSYYQTFKDYYKKMYFSMRMLVFTLLIIFELVVFMLLIYGYVSDWNFGPLSYRA</sequence>
<keyword evidence="3" id="KW-1185">Reference proteome</keyword>
<evidence type="ECO:0000313" key="3">
    <source>
        <dbReference type="Proteomes" id="UP000761423"/>
    </source>
</evidence>
<organism evidence="2 3">
    <name type="scientific">Flavobacterium celericrescens</name>
    <dbReference type="NCBI Taxonomy" id="2709780"/>
    <lineage>
        <taxon>Bacteria</taxon>
        <taxon>Pseudomonadati</taxon>
        <taxon>Bacteroidota</taxon>
        <taxon>Flavobacteriia</taxon>
        <taxon>Flavobacteriales</taxon>
        <taxon>Flavobacteriaceae</taxon>
        <taxon>Flavobacterium</taxon>
    </lineage>
</organism>
<keyword evidence="1" id="KW-0472">Membrane</keyword>
<dbReference type="EMBL" id="JAAJBV010000005">
    <property type="protein sequence ID" value="NHM04757.1"/>
    <property type="molecule type" value="Genomic_DNA"/>
</dbReference>
<keyword evidence="1" id="KW-1133">Transmembrane helix</keyword>
<dbReference type="Pfam" id="PF12412">
    <property type="entry name" value="DUF3667"/>
    <property type="match status" value="1"/>
</dbReference>
<dbReference type="InterPro" id="IPR022134">
    <property type="entry name" value="DUF3667"/>
</dbReference>
<dbReference type="Proteomes" id="UP000761423">
    <property type="component" value="Unassembled WGS sequence"/>
</dbReference>
<name>A0ABX0IDS0_9FLAO</name>
<feature type="transmembrane region" description="Helical" evidence="1">
    <location>
        <begin position="129"/>
        <end position="149"/>
    </location>
</feature>
<evidence type="ECO:0000256" key="1">
    <source>
        <dbReference type="SAM" id="Phobius"/>
    </source>
</evidence>
<accession>A0ABX0IDS0</accession>
<comment type="caution">
    <text evidence="2">The sequence shown here is derived from an EMBL/GenBank/DDBJ whole genome shotgun (WGS) entry which is preliminary data.</text>
</comment>
<feature type="transmembrane region" description="Helical" evidence="1">
    <location>
        <begin position="195"/>
        <end position="213"/>
    </location>
</feature>
<protein>
    <submittedName>
        <fullName evidence="2">DUF3667 domain-containing protein</fullName>
    </submittedName>
</protein>
<feature type="transmembrane region" description="Helical" evidence="1">
    <location>
        <begin position="161"/>
        <end position="183"/>
    </location>
</feature>
<reference evidence="2 3" key="1">
    <citation type="submission" date="2020-02" db="EMBL/GenBank/DDBJ databases">
        <authorList>
            <person name="Chen W.-M."/>
        </authorList>
    </citation>
    <scope>NUCLEOTIDE SEQUENCE [LARGE SCALE GENOMIC DNA]</scope>
    <source>
        <strain evidence="2 3">TWA-26</strain>
    </source>
</reference>
<evidence type="ECO:0000313" key="2">
    <source>
        <dbReference type="EMBL" id="NHM04757.1"/>
    </source>
</evidence>